<evidence type="ECO:0000256" key="4">
    <source>
        <dbReference type="SAM" id="SignalP"/>
    </source>
</evidence>
<dbReference type="GO" id="GO:0005576">
    <property type="term" value="C:extracellular region"/>
    <property type="evidence" value="ECO:0007669"/>
    <property type="project" value="TreeGrafter"/>
</dbReference>
<dbReference type="SUPFAM" id="SSF53850">
    <property type="entry name" value="Periplasmic binding protein-like II"/>
    <property type="match status" value="1"/>
</dbReference>
<evidence type="ECO:0000313" key="7">
    <source>
        <dbReference type="Proteomes" id="UP000182400"/>
    </source>
</evidence>
<dbReference type="GO" id="GO:0030288">
    <property type="term" value="C:outer membrane-bounded periplasmic space"/>
    <property type="evidence" value="ECO:0007669"/>
    <property type="project" value="TreeGrafter"/>
</dbReference>
<dbReference type="SMART" id="SM00062">
    <property type="entry name" value="PBPb"/>
    <property type="match status" value="1"/>
</dbReference>
<dbReference type="EMBL" id="FOWP01000001">
    <property type="protein sequence ID" value="SFO70705.1"/>
    <property type="molecule type" value="Genomic_DNA"/>
</dbReference>
<sequence length="299" mass="32387">MKKILATSSMMLMFAAAGVSAKEGTLEKIAELGEISVGHRDGAVPFSYYDDQQRPIGYAMDLCAKVVDAIKLKLDEPDLKVSYLPVTGATRMPLLANGTIDMECGTTTNNAERQRQVSFSNTYFVAGVRMLSKKSAPIETMADAKGKTVVTLAGTTSVKVISDINAAQNLGLNVLSVKDLAEGMLTLQTERAVALIFDDVSIAGAAATSKTPDDFVMSAEPLSVEPYGIMLRRNDEAFKELVNATLDELYASGEINAIYDKWFVQAIPPRGINMNFPMSSQLKKVIAQPTDDPNPELYR</sequence>
<dbReference type="Pfam" id="PF00497">
    <property type="entry name" value="SBP_bac_3"/>
    <property type="match status" value="1"/>
</dbReference>
<dbReference type="InterPro" id="IPR051455">
    <property type="entry name" value="Bact_solute-bind_prot3"/>
</dbReference>
<name>A0A1I5JD20_9GAMM</name>
<reference evidence="6 7" key="1">
    <citation type="submission" date="2016-10" db="EMBL/GenBank/DDBJ databases">
        <authorList>
            <person name="de Groot N.N."/>
        </authorList>
    </citation>
    <scope>NUCLEOTIDE SEQUENCE [LARGE SCALE GENOMIC DNA]</scope>
    <source>
        <strain evidence="6 7">CCUG 59231</strain>
    </source>
</reference>
<dbReference type="PANTHER" id="PTHR30085">
    <property type="entry name" value="AMINO ACID ABC TRANSPORTER PERMEASE"/>
    <property type="match status" value="1"/>
</dbReference>
<dbReference type="GO" id="GO:0006865">
    <property type="term" value="P:amino acid transport"/>
    <property type="evidence" value="ECO:0007669"/>
    <property type="project" value="TreeGrafter"/>
</dbReference>
<keyword evidence="2" id="KW-0813">Transport</keyword>
<dbReference type="PANTHER" id="PTHR30085:SF2">
    <property type="entry name" value="GLUTAMATE_ASPARTATE IMPORT SOLUTE-BINDING PROTEIN"/>
    <property type="match status" value="1"/>
</dbReference>
<evidence type="ECO:0000259" key="5">
    <source>
        <dbReference type="SMART" id="SM00062"/>
    </source>
</evidence>
<dbReference type="InterPro" id="IPR001638">
    <property type="entry name" value="Solute-binding_3/MltF_N"/>
</dbReference>
<comment type="similarity">
    <text evidence="1">Belongs to the bacterial solute-binding protein 3 family.</text>
</comment>
<feature type="chain" id="PRO_5010235170" evidence="4">
    <location>
        <begin position="22"/>
        <end position="299"/>
    </location>
</feature>
<accession>A0A1I5JD20</accession>
<evidence type="ECO:0000256" key="2">
    <source>
        <dbReference type="ARBA" id="ARBA00022448"/>
    </source>
</evidence>
<organism evidence="6 7">
    <name type="scientific">Ectopseudomonas composti</name>
    <dbReference type="NCBI Taxonomy" id="658457"/>
    <lineage>
        <taxon>Bacteria</taxon>
        <taxon>Pseudomonadati</taxon>
        <taxon>Pseudomonadota</taxon>
        <taxon>Gammaproteobacteria</taxon>
        <taxon>Pseudomonadales</taxon>
        <taxon>Pseudomonadaceae</taxon>
        <taxon>Ectopseudomonas</taxon>
    </lineage>
</organism>
<dbReference type="RefSeq" id="WP_074936188.1">
    <property type="nucleotide sequence ID" value="NZ_FOWP01000001.1"/>
</dbReference>
<dbReference type="Proteomes" id="UP000182400">
    <property type="component" value="Unassembled WGS sequence"/>
</dbReference>
<evidence type="ECO:0000313" key="6">
    <source>
        <dbReference type="EMBL" id="SFO70705.1"/>
    </source>
</evidence>
<evidence type="ECO:0000256" key="3">
    <source>
        <dbReference type="ARBA" id="ARBA00022729"/>
    </source>
</evidence>
<protein>
    <submittedName>
        <fullName evidence="6">Glutamate/aspartate transport system substrate-binding protein</fullName>
    </submittedName>
</protein>
<dbReference type="AlphaFoldDB" id="A0A1I5JD20"/>
<evidence type="ECO:0000256" key="1">
    <source>
        <dbReference type="ARBA" id="ARBA00010333"/>
    </source>
</evidence>
<keyword evidence="3 4" id="KW-0732">Signal</keyword>
<dbReference type="CDD" id="cd13688">
    <property type="entry name" value="PBP2_GltI_DEBP"/>
    <property type="match status" value="1"/>
</dbReference>
<feature type="domain" description="Solute-binding protein family 3/N-terminal" evidence="5">
    <location>
        <begin position="34"/>
        <end position="266"/>
    </location>
</feature>
<proteinExistence type="inferred from homology"/>
<dbReference type="Gene3D" id="3.40.190.10">
    <property type="entry name" value="Periplasmic binding protein-like II"/>
    <property type="match status" value="2"/>
</dbReference>
<dbReference type="OrthoDB" id="9149558at2"/>
<feature type="signal peptide" evidence="4">
    <location>
        <begin position="1"/>
        <end position="21"/>
    </location>
</feature>
<dbReference type="STRING" id="658457.SAMN05216601_101266"/>
<gene>
    <name evidence="6" type="ORF">SAMN05216601_101266</name>
</gene>